<accession>A0A8W8M041</accession>
<dbReference type="InterPro" id="IPR000922">
    <property type="entry name" value="Lectin_gal-bd_dom"/>
</dbReference>
<dbReference type="PROSITE" id="PS50228">
    <property type="entry name" value="SUEL_LECTIN"/>
    <property type="match status" value="1"/>
</dbReference>
<keyword evidence="4" id="KW-1185">Reference proteome</keyword>
<organism evidence="3 4">
    <name type="scientific">Magallana gigas</name>
    <name type="common">Pacific oyster</name>
    <name type="synonym">Crassostrea gigas</name>
    <dbReference type="NCBI Taxonomy" id="29159"/>
    <lineage>
        <taxon>Eukaryota</taxon>
        <taxon>Metazoa</taxon>
        <taxon>Spiralia</taxon>
        <taxon>Lophotrochozoa</taxon>
        <taxon>Mollusca</taxon>
        <taxon>Bivalvia</taxon>
        <taxon>Autobranchia</taxon>
        <taxon>Pteriomorphia</taxon>
        <taxon>Ostreida</taxon>
        <taxon>Ostreoidea</taxon>
        <taxon>Ostreidae</taxon>
        <taxon>Magallana</taxon>
    </lineage>
</organism>
<dbReference type="Gene3D" id="2.60.120.740">
    <property type="match status" value="1"/>
</dbReference>
<dbReference type="GO" id="GO:0030246">
    <property type="term" value="F:carbohydrate binding"/>
    <property type="evidence" value="ECO:0007669"/>
    <property type="project" value="InterPro"/>
</dbReference>
<name>A0A8W8M041_MAGGI</name>
<dbReference type="Proteomes" id="UP000005408">
    <property type="component" value="Unassembled WGS sequence"/>
</dbReference>
<proteinExistence type="predicted"/>
<reference evidence="3" key="1">
    <citation type="submission" date="2022-08" db="UniProtKB">
        <authorList>
            <consortium name="EnsemblMetazoa"/>
        </authorList>
    </citation>
    <scope>IDENTIFICATION</scope>
    <source>
        <strain evidence="3">05x7-T-G4-1.051#20</strain>
    </source>
</reference>
<dbReference type="PANTHER" id="PTHR46780">
    <property type="entry name" value="PROTEIN EVA-1"/>
    <property type="match status" value="1"/>
</dbReference>
<feature type="signal peptide" evidence="1">
    <location>
        <begin position="1"/>
        <end position="27"/>
    </location>
</feature>
<evidence type="ECO:0000256" key="1">
    <source>
        <dbReference type="SAM" id="SignalP"/>
    </source>
</evidence>
<evidence type="ECO:0000259" key="2">
    <source>
        <dbReference type="PROSITE" id="PS50228"/>
    </source>
</evidence>
<protein>
    <recommendedName>
        <fullName evidence="2">SUEL-type lectin domain-containing protein</fullName>
    </recommendedName>
</protein>
<feature type="chain" id="PRO_5036482737" description="SUEL-type lectin domain-containing protein" evidence="1">
    <location>
        <begin position="28"/>
        <end position="364"/>
    </location>
</feature>
<dbReference type="CDD" id="cd22823">
    <property type="entry name" value="Gal_Rha_Lectin"/>
    <property type="match status" value="1"/>
</dbReference>
<dbReference type="Pfam" id="PF02140">
    <property type="entry name" value="SUEL_Lectin"/>
    <property type="match status" value="1"/>
</dbReference>
<dbReference type="AlphaFoldDB" id="A0A8W8M041"/>
<evidence type="ECO:0000313" key="4">
    <source>
        <dbReference type="Proteomes" id="UP000005408"/>
    </source>
</evidence>
<dbReference type="EnsemblMetazoa" id="G30565.10">
    <property type="protein sequence ID" value="G30565.10:cds"/>
    <property type="gene ID" value="G30565"/>
</dbReference>
<dbReference type="InterPro" id="IPR043159">
    <property type="entry name" value="Lectin_gal-bd_sf"/>
</dbReference>
<dbReference type="FunFam" id="2.60.120.740:FF:000001">
    <property type="entry name" value="Adhesion G protein-coupled receptor L2"/>
    <property type="match status" value="1"/>
</dbReference>
<keyword evidence="1" id="KW-0732">Signal</keyword>
<feature type="domain" description="SUEL-type lectin" evidence="2">
    <location>
        <begin position="240"/>
        <end position="333"/>
    </location>
</feature>
<sequence length="364" mass="40559">MFNRVSLETVLYFIGLLLLSHIHGSRGNCTVEKPGTFPYFFGRTDDECIDRVKRAALSPQRLSHKNGNHMWIQYRGIFFEFGVGKSRDAHVSSSPYGHGECASQIESLPAGYSILSVECLEKCAKNYSKRFGLFNDISLDYCDLEQDLLKGMGSEKLLGSLLLISLAVLCEGYLTIPHSCPPGKHVFTNCTDPCAFNGSITLCESKPDSQCVPDYCGACVTRFYDDAGKEIRCELESGIICEQKTHTISCSSGLGIRMTEANFGRTSKEKCRHPYNLERLHNATDCKSPHSLGVMQRLCDGRQSCTITVENEMFGADPCHGIYKYLEFDFKCVSAKEVNSSQRNEGGLLFTIVLLLTWKAFGIF</sequence>
<evidence type="ECO:0000313" key="3">
    <source>
        <dbReference type="EnsemblMetazoa" id="G30565.10:cds"/>
    </source>
</evidence>